<feature type="region of interest" description="Disordered" evidence="3">
    <location>
        <begin position="199"/>
        <end position="218"/>
    </location>
</feature>
<feature type="region of interest" description="Disordered" evidence="3">
    <location>
        <begin position="372"/>
        <end position="459"/>
    </location>
</feature>
<feature type="compositionally biased region" description="Low complexity" evidence="3">
    <location>
        <begin position="209"/>
        <end position="218"/>
    </location>
</feature>
<accession>A0A8X6QN56</accession>
<dbReference type="GO" id="GO:0005886">
    <property type="term" value="C:plasma membrane"/>
    <property type="evidence" value="ECO:0007669"/>
    <property type="project" value="TreeGrafter"/>
</dbReference>
<feature type="compositionally biased region" description="Polar residues" evidence="3">
    <location>
        <begin position="407"/>
        <end position="431"/>
    </location>
</feature>
<dbReference type="OrthoDB" id="6126662at2759"/>
<proteinExistence type="predicted"/>
<dbReference type="Pfam" id="PF14223">
    <property type="entry name" value="Retrotran_gag_2"/>
    <property type="match status" value="1"/>
</dbReference>
<dbReference type="Pfam" id="PF00169">
    <property type="entry name" value="PH"/>
    <property type="match status" value="1"/>
</dbReference>
<keyword evidence="2" id="KW-0862">Zinc</keyword>
<feature type="domain" description="CCHC-type" evidence="5">
    <location>
        <begin position="825"/>
        <end position="840"/>
    </location>
</feature>
<dbReference type="Gene3D" id="2.30.29.30">
    <property type="entry name" value="Pleckstrin-homology domain (PH domain)/Phosphotyrosine-binding domain (PTB)"/>
    <property type="match status" value="1"/>
</dbReference>
<dbReference type="SUPFAM" id="SSF50729">
    <property type="entry name" value="PH domain-like"/>
    <property type="match status" value="1"/>
</dbReference>
<name>A0A8X6QN56_NEPPI</name>
<dbReference type="Proteomes" id="UP000887013">
    <property type="component" value="Unassembled WGS sequence"/>
</dbReference>
<keyword evidence="1" id="KW-0677">Repeat</keyword>
<gene>
    <name evidence="6" type="primary">AVEN_17050_1</name>
    <name evidence="6" type="ORF">NPIL_188251</name>
</gene>
<evidence type="ECO:0000259" key="4">
    <source>
        <dbReference type="PROSITE" id="PS50003"/>
    </source>
</evidence>
<feature type="domain" description="PH" evidence="4">
    <location>
        <begin position="72"/>
        <end position="185"/>
    </location>
</feature>
<protein>
    <submittedName>
        <fullName evidence="6">PH domain-containing protein</fullName>
    </submittedName>
</protein>
<dbReference type="InterPro" id="IPR036875">
    <property type="entry name" value="Znf_CCHC_sf"/>
</dbReference>
<reference evidence="6" key="1">
    <citation type="submission" date="2020-08" db="EMBL/GenBank/DDBJ databases">
        <title>Multicomponent nature underlies the extraordinary mechanical properties of spider dragline silk.</title>
        <authorList>
            <person name="Kono N."/>
            <person name="Nakamura H."/>
            <person name="Mori M."/>
            <person name="Yoshida Y."/>
            <person name="Ohtoshi R."/>
            <person name="Malay A.D."/>
            <person name="Moran D.A.P."/>
            <person name="Tomita M."/>
            <person name="Numata K."/>
            <person name="Arakawa K."/>
        </authorList>
    </citation>
    <scope>NUCLEOTIDE SEQUENCE</scope>
</reference>
<evidence type="ECO:0000313" key="7">
    <source>
        <dbReference type="Proteomes" id="UP000887013"/>
    </source>
</evidence>
<feature type="region of interest" description="Disordered" evidence="3">
    <location>
        <begin position="1"/>
        <end position="70"/>
    </location>
</feature>
<keyword evidence="2" id="KW-0479">Metal-binding</keyword>
<evidence type="ECO:0000256" key="1">
    <source>
        <dbReference type="ARBA" id="ARBA00022737"/>
    </source>
</evidence>
<evidence type="ECO:0000313" key="6">
    <source>
        <dbReference type="EMBL" id="GFU27986.1"/>
    </source>
</evidence>
<sequence length="840" mass="93382">MSRDSSSTTQPVVAPTTNTVSTSATETEQRNEAGATVAEDSNNNTSLLDRERTTEATGTETGTSQQSPAVREIHKNSWLKKMPCIDKWSGKFPKAQKLEKFWVVFCVHDDKEAFLEFYENRRSAYSHMPLSNVSLSKCLHISPTIVAQGNDHEFVITLDNQVIRLAASTNEQMLEWMDTLSTKLRELGVLEPKDNLYSKEPITTKPISHHSGSGLSLESQSRADFSRLSIRDPNSPLPPVPNSLIQTSEMLEGTTSSSTVVYIRNPSSRRASLQTSSISGSVASINTSEGMPSSSQSVPESVFNFDVPLGSDQIVRPVSRSNSSQGSMSPIPSPNDVEQRISSVPNTPSLEQSSLYEPLFYAASPSIGLGVRNPNYENPPHPQRHIVYKPTPALPPRSGSDFHRTPSLVSSEASNMRSPVRSNSLGNTVSTSDPSLQASLQQSSSAIPQSSGSASTSSPVALLRTHSHVEPMCSSSERSNHPLLAERLPHNGMRLQSSSAFKNGTIPVDENGKPVSLREAQVQKLQSEILHKSGVRLILRKKDCLNAIAFVECFNCVWIAGWKQKEHPLLHNTFHVGDRLASIAGHRILSIQDAQKAIKQQPSTVEFVVRRVPYGKILAIRREYEGQDLGLVREGGTAELVGAANRSKRKQQIELLLQHHDVHDVVCGDRECPSLPTRLQLKLLPPVCNIAKRVWEKLLSVYEQSSRQRSDHLIEKFSHSEKELEDYIASHITKLQRNFSELSNKLRRVAKTTLLDLVLRSRIVSTLPSEYFEFKSVWESVPIVERPVNKLTERLRFIEIRLPSKSTDSTTLIATRKKVFKKPERKCYICHKPGHLAKDC</sequence>
<dbReference type="SUPFAM" id="SSF57756">
    <property type="entry name" value="Retrovirus zinc finger-like domains"/>
    <property type="match status" value="1"/>
</dbReference>
<feature type="compositionally biased region" description="Polar residues" evidence="3">
    <location>
        <begin position="1"/>
        <end position="10"/>
    </location>
</feature>
<dbReference type="GO" id="GO:0008270">
    <property type="term" value="F:zinc ion binding"/>
    <property type="evidence" value="ECO:0007669"/>
    <property type="project" value="UniProtKB-KW"/>
</dbReference>
<evidence type="ECO:0000259" key="5">
    <source>
        <dbReference type="PROSITE" id="PS50158"/>
    </source>
</evidence>
<dbReference type="GO" id="GO:0005737">
    <property type="term" value="C:cytoplasm"/>
    <property type="evidence" value="ECO:0007669"/>
    <property type="project" value="TreeGrafter"/>
</dbReference>
<dbReference type="PROSITE" id="PS50158">
    <property type="entry name" value="ZF_CCHC"/>
    <property type="match status" value="1"/>
</dbReference>
<feature type="compositionally biased region" description="Low complexity" evidence="3">
    <location>
        <begin position="432"/>
        <end position="459"/>
    </location>
</feature>
<feature type="region of interest" description="Disordered" evidence="3">
    <location>
        <begin position="317"/>
        <end position="349"/>
    </location>
</feature>
<organism evidence="6 7">
    <name type="scientific">Nephila pilipes</name>
    <name type="common">Giant wood spider</name>
    <name type="synonym">Nephila maculata</name>
    <dbReference type="NCBI Taxonomy" id="299642"/>
    <lineage>
        <taxon>Eukaryota</taxon>
        <taxon>Metazoa</taxon>
        <taxon>Ecdysozoa</taxon>
        <taxon>Arthropoda</taxon>
        <taxon>Chelicerata</taxon>
        <taxon>Arachnida</taxon>
        <taxon>Araneae</taxon>
        <taxon>Araneomorphae</taxon>
        <taxon>Entelegynae</taxon>
        <taxon>Araneoidea</taxon>
        <taxon>Nephilidae</taxon>
        <taxon>Nephila</taxon>
    </lineage>
</organism>
<comment type="caution">
    <text evidence="6">The sequence shown here is derived from an EMBL/GenBank/DDBJ whole genome shotgun (WGS) entry which is preliminary data.</text>
</comment>
<dbReference type="PANTHER" id="PTHR12345:SF11">
    <property type="entry name" value="FI13065P"/>
    <property type="match status" value="1"/>
</dbReference>
<dbReference type="AlphaFoldDB" id="A0A8X6QN56"/>
<dbReference type="InterPro" id="IPR001878">
    <property type="entry name" value="Znf_CCHC"/>
</dbReference>
<dbReference type="InterPro" id="IPR051230">
    <property type="entry name" value="APP-Binding"/>
</dbReference>
<dbReference type="PANTHER" id="PTHR12345">
    <property type="entry name" value="SYNTENIN RELATED"/>
    <property type="match status" value="1"/>
</dbReference>
<feature type="compositionally biased region" description="Polar residues" evidence="3">
    <location>
        <begin position="319"/>
        <end position="330"/>
    </location>
</feature>
<dbReference type="PROSITE" id="PS50003">
    <property type="entry name" value="PH_DOMAIN"/>
    <property type="match status" value="1"/>
</dbReference>
<keyword evidence="2" id="KW-0863">Zinc-finger</keyword>
<dbReference type="InterPro" id="IPR001849">
    <property type="entry name" value="PH_domain"/>
</dbReference>
<dbReference type="SMART" id="SM00233">
    <property type="entry name" value="PH"/>
    <property type="match status" value="1"/>
</dbReference>
<feature type="compositionally biased region" description="Low complexity" evidence="3">
    <location>
        <begin position="11"/>
        <end position="26"/>
    </location>
</feature>
<dbReference type="GO" id="GO:0003676">
    <property type="term" value="F:nucleic acid binding"/>
    <property type="evidence" value="ECO:0007669"/>
    <property type="project" value="InterPro"/>
</dbReference>
<evidence type="ECO:0000256" key="2">
    <source>
        <dbReference type="PROSITE-ProRule" id="PRU00047"/>
    </source>
</evidence>
<feature type="compositionally biased region" description="Polar residues" evidence="3">
    <location>
        <begin position="340"/>
        <end position="349"/>
    </location>
</feature>
<keyword evidence="7" id="KW-1185">Reference proteome</keyword>
<dbReference type="InterPro" id="IPR011993">
    <property type="entry name" value="PH-like_dom_sf"/>
</dbReference>
<evidence type="ECO:0000256" key="3">
    <source>
        <dbReference type="SAM" id="MobiDB-lite"/>
    </source>
</evidence>
<dbReference type="EMBL" id="BMAW01082208">
    <property type="protein sequence ID" value="GFU27986.1"/>
    <property type="molecule type" value="Genomic_DNA"/>
</dbReference>